<accession>A0ABT9N7F6</accession>
<dbReference type="EMBL" id="JAUSRA010000001">
    <property type="protein sequence ID" value="MDP9799366.1"/>
    <property type="molecule type" value="Genomic_DNA"/>
</dbReference>
<evidence type="ECO:0000313" key="3">
    <source>
        <dbReference type="Proteomes" id="UP001240984"/>
    </source>
</evidence>
<sequence>MSAQAAVERARSRAGLAPTSDQTPTMPLPTPRSARDYEPEGLPDPVRWRRRVRQIRTELDGEAAPLGRPRRVRWPGCPCEHHPTSTEEIL</sequence>
<reference evidence="2 3" key="1">
    <citation type="submission" date="2023-07" db="EMBL/GenBank/DDBJ databases">
        <title>Sequencing the genomes of 1000 actinobacteria strains.</title>
        <authorList>
            <person name="Klenk H.-P."/>
        </authorList>
    </citation>
    <scope>NUCLEOTIDE SEQUENCE [LARGE SCALE GENOMIC DNA]</scope>
    <source>
        <strain evidence="2 3">DSM 44710</strain>
    </source>
</reference>
<evidence type="ECO:0000256" key="1">
    <source>
        <dbReference type="SAM" id="MobiDB-lite"/>
    </source>
</evidence>
<feature type="compositionally biased region" description="Basic and acidic residues" evidence="1">
    <location>
        <begin position="79"/>
        <end position="90"/>
    </location>
</feature>
<feature type="region of interest" description="Disordered" evidence="1">
    <location>
        <begin position="1"/>
        <end position="90"/>
    </location>
</feature>
<protein>
    <submittedName>
        <fullName evidence="2">Uncharacterized protein</fullName>
    </submittedName>
</protein>
<evidence type="ECO:0000313" key="2">
    <source>
        <dbReference type="EMBL" id="MDP9799366.1"/>
    </source>
</evidence>
<name>A0ABT9N7F6_9ACTN</name>
<dbReference type="Proteomes" id="UP001240984">
    <property type="component" value="Unassembled WGS sequence"/>
</dbReference>
<comment type="caution">
    <text evidence="2">The sequence shown here is derived from an EMBL/GenBank/DDBJ whole genome shotgun (WGS) entry which is preliminary data.</text>
</comment>
<keyword evidence="3" id="KW-1185">Reference proteome</keyword>
<dbReference type="RefSeq" id="WP_306838180.1">
    <property type="nucleotide sequence ID" value="NZ_JAUSRA010000001.1"/>
</dbReference>
<organism evidence="2 3">
    <name type="scientific">Catenuloplanes nepalensis</name>
    <dbReference type="NCBI Taxonomy" id="587533"/>
    <lineage>
        <taxon>Bacteria</taxon>
        <taxon>Bacillati</taxon>
        <taxon>Actinomycetota</taxon>
        <taxon>Actinomycetes</taxon>
        <taxon>Micromonosporales</taxon>
        <taxon>Micromonosporaceae</taxon>
        <taxon>Catenuloplanes</taxon>
    </lineage>
</organism>
<proteinExistence type="predicted"/>
<gene>
    <name evidence="2" type="ORF">J2S43_007878</name>
</gene>